<feature type="domain" description="TOTE conflict systems S1/CSD-like" evidence="1">
    <location>
        <begin position="430"/>
        <end position="493"/>
    </location>
</feature>
<dbReference type="Pfam" id="PF22707">
    <property type="entry name" value="S1CSD-TOTE-2"/>
    <property type="match status" value="1"/>
</dbReference>
<keyword evidence="3" id="KW-1185">Reference proteome</keyword>
<protein>
    <recommendedName>
        <fullName evidence="1">TOTE conflict systems S1/CSD-like domain-containing protein</fullName>
    </recommendedName>
</protein>
<reference evidence="2 3" key="1">
    <citation type="submission" date="2013-12" db="EMBL/GenBank/DDBJ databases">
        <authorList>
            <consortium name="DOE Joint Genome Institute"/>
            <person name="Eisen J."/>
            <person name="Huntemann M."/>
            <person name="Han J."/>
            <person name="Chen A."/>
            <person name="Kyrpides N."/>
            <person name="Mavromatis K."/>
            <person name="Markowitz V."/>
            <person name="Palaniappan K."/>
            <person name="Ivanova N."/>
            <person name="Schaumberg A."/>
            <person name="Pati A."/>
            <person name="Liolios K."/>
            <person name="Nordberg H.P."/>
            <person name="Cantor M.N."/>
            <person name="Hua S.X."/>
            <person name="Woyke T."/>
        </authorList>
    </citation>
    <scope>NUCLEOTIDE SEQUENCE [LARGE SCALE GENOMIC DNA]</scope>
    <source>
        <strain evidence="3">DSM 18177</strain>
    </source>
</reference>
<gene>
    <name evidence="2" type="ORF">BARVI_12030</name>
</gene>
<dbReference type="OrthoDB" id="6196244at2"/>
<evidence type="ECO:0000259" key="1">
    <source>
        <dbReference type="Pfam" id="PF22707"/>
    </source>
</evidence>
<dbReference type="RefSeq" id="WP_025279419.1">
    <property type="nucleotide sequence ID" value="NZ_CP007034.1"/>
</dbReference>
<evidence type="ECO:0000313" key="3">
    <source>
        <dbReference type="Proteomes" id="UP000018901"/>
    </source>
</evidence>
<accession>W0EY06</accession>
<dbReference type="eggNOG" id="COG0457">
    <property type="taxonomic scope" value="Bacteria"/>
</dbReference>
<dbReference type="Pfam" id="PF22860">
    <property type="entry name" value="DUF7017"/>
    <property type="match status" value="1"/>
</dbReference>
<name>W0EY06_9BACT</name>
<evidence type="ECO:0000313" key="2">
    <source>
        <dbReference type="EMBL" id="AHF13981.1"/>
    </source>
</evidence>
<dbReference type="InterPro" id="IPR054283">
    <property type="entry name" value="DUF7017"/>
</dbReference>
<dbReference type="KEGG" id="bvs:BARVI_12030"/>
<proteinExistence type="predicted"/>
<dbReference type="Proteomes" id="UP000018901">
    <property type="component" value="Chromosome"/>
</dbReference>
<dbReference type="GeneID" id="90530107"/>
<organism evidence="2 3">
    <name type="scientific">Barnesiella viscericola DSM 18177</name>
    <dbReference type="NCBI Taxonomy" id="880074"/>
    <lineage>
        <taxon>Bacteria</taxon>
        <taxon>Pseudomonadati</taxon>
        <taxon>Bacteroidota</taxon>
        <taxon>Bacteroidia</taxon>
        <taxon>Bacteroidales</taxon>
        <taxon>Barnesiellaceae</taxon>
        <taxon>Barnesiella</taxon>
    </lineage>
</organism>
<dbReference type="InterPro" id="IPR054427">
    <property type="entry name" value="S1CSD-TOTE-2"/>
</dbReference>
<dbReference type="STRING" id="880074.BARVI_12030"/>
<dbReference type="AlphaFoldDB" id="W0EY06"/>
<sequence>MATLKEITALCKAGQPESAYAIAKADWSVSPQNIWSQRGMGWALYYLIKLDVEEKRQSDFWAHLEELVNLDLLTPENDPLIFDTTLWCITEFIKGLSPEKPDDLDHLFSLIRKYSFNPSKGYSFLLKVCLNFETWEKWAEFLEWWNMDKLLPEDYQPVKLKNGRSIISLSERTYIAYAKVLLKLNDRERIGVFLPKIEKLMDDYPSMLYPGYFCGKLMLAMGAEKDEALESVLPFVRKKKSEFWVWQLLSEIYQNESEIHLACLLRAIHCKTQETFLGKVRMKLAAAYLQKKDYPRAKFQIEQIVQCYTSQKWRLPHEVQNWLKEPWAQQGTSDGSDGMDYKQPTDAILLHGTNEDIAIVTYIDPNKKLAAIVYGYKQRRMVKLSNLPQKVRVGSIIKLYWLPVNEKDMNIVKTRFIESSALKDTSYIQSLTGLVERIPDRLFAFVKGNGIECFIPPHMVHTYRLENSDCITALAVYNYNKKKQEWSWSCVSLTPKKK</sequence>
<dbReference type="HOGENOM" id="CLU_541690_0_0_10"/>
<dbReference type="EMBL" id="CP007034">
    <property type="protein sequence ID" value="AHF13981.1"/>
    <property type="molecule type" value="Genomic_DNA"/>
</dbReference>